<evidence type="ECO:0000256" key="1">
    <source>
        <dbReference type="SAM" id="Phobius"/>
    </source>
</evidence>
<name>A0ABD1V0V7_9LAMI</name>
<organism evidence="2 3">
    <name type="scientific">Forsythia ovata</name>
    <dbReference type="NCBI Taxonomy" id="205694"/>
    <lineage>
        <taxon>Eukaryota</taxon>
        <taxon>Viridiplantae</taxon>
        <taxon>Streptophyta</taxon>
        <taxon>Embryophyta</taxon>
        <taxon>Tracheophyta</taxon>
        <taxon>Spermatophyta</taxon>
        <taxon>Magnoliopsida</taxon>
        <taxon>eudicotyledons</taxon>
        <taxon>Gunneridae</taxon>
        <taxon>Pentapetalae</taxon>
        <taxon>asterids</taxon>
        <taxon>lamiids</taxon>
        <taxon>Lamiales</taxon>
        <taxon>Oleaceae</taxon>
        <taxon>Forsythieae</taxon>
        <taxon>Forsythia</taxon>
    </lineage>
</organism>
<keyword evidence="1" id="KW-0812">Transmembrane</keyword>
<keyword evidence="1" id="KW-0472">Membrane</keyword>
<dbReference type="Proteomes" id="UP001604277">
    <property type="component" value="Unassembled WGS sequence"/>
</dbReference>
<dbReference type="EMBL" id="JBFOLJ010000006">
    <property type="protein sequence ID" value="KAL2530935.1"/>
    <property type="molecule type" value="Genomic_DNA"/>
</dbReference>
<sequence length="107" mass="11689">MAASPSRSSRLRASTPNTIREKSSRVLKIESSTSAFGYSSSCRAFFDFQLSYIHFLEGALVSTVAVAAAAAGGVGLRGLDSKTIRFLELDESTHGWLRCVEAWTRRQ</sequence>
<keyword evidence="3" id="KW-1185">Reference proteome</keyword>
<protein>
    <submittedName>
        <fullName evidence="2">Uncharacterized protein</fullName>
    </submittedName>
</protein>
<feature type="transmembrane region" description="Helical" evidence="1">
    <location>
        <begin position="53"/>
        <end position="76"/>
    </location>
</feature>
<comment type="caution">
    <text evidence="2">The sequence shown here is derived from an EMBL/GenBank/DDBJ whole genome shotgun (WGS) entry which is preliminary data.</text>
</comment>
<gene>
    <name evidence="2" type="ORF">Fot_23536</name>
</gene>
<keyword evidence="1" id="KW-1133">Transmembrane helix</keyword>
<evidence type="ECO:0000313" key="3">
    <source>
        <dbReference type="Proteomes" id="UP001604277"/>
    </source>
</evidence>
<accession>A0ABD1V0V7</accession>
<reference evidence="3" key="1">
    <citation type="submission" date="2024-07" db="EMBL/GenBank/DDBJ databases">
        <title>Two chromosome-level genome assemblies of Korean endemic species Abeliophyllum distichum and Forsythia ovata (Oleaceae).</title>
        <authorList>
            <person name="Jang H."/>
        </authorList>
    </citation>
    <scope>NUCLEOTIDE SEQUENCE [LARGE SCALE GENOMIC DNA]</scope>
</reference>
<evidence type="ECO:0000313" key="2">
    <source>
        <dbReference type="EMBL" id="KAL2530935.1"/>
    </source>
</evidence>
<dbReference type="AlphaFoldDB" id="A0ABD1V0V7"/>
<proteinExistence type="predicted"/>